<feature type="transmembrane region" description="Helical" evidence="1">
    <location>
        <begin position="107"/>
        <end position="127"/>
    </location>
</feature>
<reference evidence="2" key="1">
    <citation type="submission" date="2016-03" db="EMBL/GenBank/DDBJ databases">
        <authorList>
            <person name="Borrel G."/>
            <person name="Mccann A."/>
            <person name="O'Toole P.W."/>
        </authorList>
    </citation>
    <scope>NUCLEOTIDE SEQUENCE</scope>
    <source>
        <strain evidence="2">183</strain>
    </source>
</reference>
<feature type="transmembrane region" description="Helical" evidence="1">
    <location>
        <begin position="20"/>
        <end position="40"/>
    </location>
</feature>
<comment type="caution">
    <text evidence="2">The sequence shown here is derived from an EMBL/GenBank/DDBJ whole genome shotgun (WGS) entry which is preliminary data.</text>
</comment>
<proteinExistence type="predicted"/>
<sequence>MYIPNKLRGGIKTMRKIPAITTTVLIATVLLILLHLHLTYVNDGDVTVYEFSHVVLIGNVVILFILAYGDMKWYEFFQTCIGKASMIPIISVITATIIIGVTYSHETWLNIVAYEILIAIGVELILLDRAKLGSSWRRKPAE</sequence>
<evidence type="ECO:0000256" key="1">
    <source>
        <dbReference type="SAM" id="Phobius"/>
    </source>
</evidence>
<keyword evidence="1" id="KW-0472">Membrane</keyword>
<feature type="transmembrane region" description="Helical" evidence="1">
    <location>
        <begin position="80"/>
        <end position="101"/>
    </location>
</feature>
<organism evidence="2 3">
    <name type="scientific">Candidatus Methanomassiliicoccus intestinalis</name>
    <dbReference type="NCBI Taxonomy" id="1406512"/>
    <lineage>
        <taxon>Archaea</taxon>
        <taxon>Methanobacteriati</taxon>
        <taxon>Thermoplasmatota</taxon>
        <taxon>Thermoplasmata</taxon>
        <taxon>Methanomassiliicoccales</taxon>
        <taxon>Methanomassiliicoccaceae</taxon>
        <taxon>Methanomassiliicoccus</taxon>
    </lineage>
</organism>
<accession>A0A8J8PDM7</accession>
<dbReference type="AlphaFoldDB" id="A0A8J8PDM7"/>
<evidence type="ECO:0000313" key="3">
    <source>
        <dbReference type="Proteomes" id="UP000752814"/>
    </source>
</evidence>
<evidence type="ECO:0000313" key="2">
    <source>
        <dbReference type="EMBL" id="TQS83460.1"/>
    </source>
</evidence>
<keyword evidence="1" id="KW-1133">Transmembrane helix</keyword>
<protein>
    <submittedName>
        <fullName evidence="2">Uncharacterized protein</fullName>
    </submittedName>
</protein>
<feature type="transmembrane region" description="Helical" evidence="1">
    <location>
        <begin position="46"/>
        <end position="68"/>
    </location>
</feature>
<dbReference type="EMBL" id="LVVT01000010">
    <property type="protein sequence ID" value="TQS83460.1"/>
    <property type="molecule type" value="Genomic_DNA"/>
</dbReference>
<name>A0A8J8PDM7_9ARCH</name>
<keyword evidence="1" id="KW-0812">Transmembrane</keyword>
<dbReference type="Proteomes" id="UP000752814">
    <property type="component" value="Unassembled WGS sequence"/>
</dbReference>
<gene>
    <name evidence="2" type="ORF">A3207_07645</name>
</gene>